<keyword evidence="2" id="KW-0104">Cadmium</keyword>
<dbReference type="InterPro" id="IPR038156">
    <property type="entry name" value="PCS_N_sf"/>
</dbReference>
<evidence type="ECO:0000313" key="7">
    <source>
        <dbReference type="EMBL" id="MCL1123095.1"/>
    </source>
</evidence>
<dbReference type="PROSITE" id="PS51443">
    <property type="entry name" value="PCS"/>
    <property type="match status" value="1"/>
</dbReference>
<feature type="chain" id="PRO_5046860433" description="glutathione gamma-glutamylcysteinyltransferase" evidence="5">
    <location>
        <begin position="21"/>
        <end position="238"/>
    </location>
</feature>
<evidence type="ECO:0000259" key="6">
    <source>
        <dbReference type="PROSITE" id="PS51443"/>
    </source>
</evidence>
<sequence>MRQKILFFISLTLLTLTVQANNLPDLSLDNNLIPFNSIKGKTFLHRSQHKNDVFNLIPYFSTQQTLTYCGPTSASMVLNALNIPRPTSLLLAPYQIFEQDNFFTPDVLNIATPAHVGMGGMTIDELSSAIKTFKLKVNLQRGSQISETDFRQDAIKAVSSDTQFIIVNYHRKALNQIGSGHFSPLAAYDEKSDRFLLLDVSRFKYPAIWVNTADLYQAIISTADLNAGSSRGYLLINQ</sequence>
<evidence type="ECO:0000256" key="5">
    <source>
        <dbReference type="SAM" id="SignalP"/>
    </source>
</evidence>
<evidence type="ECO:0000313" key="8">
    <source>
        <dbReference type="Proteomes" id="UP001203423"/>
    </source>
</evidence>
<dbReference type="RefSeq" id="WP_248938382.1">
    <property type="nucleotide sequence ID" value="NZ_JAKIKS010000002.1"/>
</dbReference>
<evidence type="ECO:0000256" key="2">
    <source>
        <dbReference type="ARBA" id="ARBA00022539"/>
    </source>
</evidence>
<keyword evidence="8" id="KW-1185">Reference proteome</keyword>
<keyword evidence="5" id="KW-0732">Signal</keyword>
<dbReference type="SUPFAM" id="SSF54001">
    <property type="entry name" value="Cysteine proteinases"/>
    <property type="match status" value="1"/>
</dbReference>
<dbReference type="Pfam" id="PF05023">
    <property type="entry name" value="Phytochelatin"/>
    <property type="match status" value="1"/>
</dbReference>
<dbReference type="EC" id="2.3.2.15" evidence="1"/>
<evidence type="ECO:0000256" key="3">
    <source>
        <dbReference type="ARBA" id="ARBA00022679"/>
    </source>
</evidence>
<feature type="domain" description="Peptidase C83" evidence="6">
    <location>
        <begin position="13"/>
        <end position="238"/>
    </location>
</feature>
<proteinExistence type="predicted"/>
<accession>A0ABT0L606</accession>
<keyword evidence="3" id="KW-0808">Transferase</keyword>
<gene>
    <name evidence="7" type="ORF">L2764_01020</name>
</gene>
<evidence type="ECO:0000256" key="1">
    <source>
        <dbReference type="ARBA" id="ARBA00012468"/>
    </source>
</evidence>
<evidence type="ECO:0000256" key="4">
    <source>
        <dbReference type="ARBA" id="ARBA00022723"/>
    </source>
</evidence>
<dbReference type="Proteomes" id="UP001203423">
    <property type="component" value="Unassembled WGS sequence"/>
</dbReference>
<dbReference type="PANTHER" id="PTHR33447">
    <property type="entry name" value="GLUTATHIONE GAMMA-GLUTAMYLCYSTEINYLTRANSFERASE"/>
    <property type="match status" value="1"/>
</dbReference>
<comment type="caution">
    <text evidence="7">The sequence shown here is derived from an EMBL/GenBank/DDBJ whole genome shotgun (WGS) entry which is preliminary data.</text>
</comment>
<keyword evidence="4" id="KW-0479">Metal-binding</keyword>
<dbReference type="EMBL" id="JAKIKS010000002">
    <property type="protein sequence ID" value="MCL1123095.1"/>
    <property type="molecule type" value="Genomic_DNA"/>
</dbReference>
<dbReference type="PANTHER" id="PTHR33447:SF20">
    <property type="entry name" value="GLUTATHIONE GAMMA-GLUTAMYLCYSTEINYLTRANSFERASE"/>
    <property type="match status" value="1"/>
</dbReference>
<dbReference type="InterPro" id="IPR038765">
    <property type="entry name" value="Papain-like_cys_pep_sf"/>
</dbReference>
<feature type="signal peptide" evidence="5">
    <location>
        <begin position="1"/>
        <end position="20"/>
    </location>
</feature>
<dbReference type="InterPro" id="IPR040409">
    <property type="entry name" value="PCS-like"/>
</dbReference>
<name>A0ABT0L606_9GAMM</name>
<protein>
    <recommendedName>
        <fullName evidence="1">glutathione gamma-glutamylcysteinyltransferase</fullName>
        <ecNumber evidence="1">2.3.2.15</ecNumber>
    </recommendedName>
</protein>
<organism evidence="7 8">
    <name type="scientific">Shewanella surugensis</name>
    <dbReference type="NCBI Taxonomy" id="212020"/>
    <lineage>
        <taxon>Bacteria</taxon>
        <taxon>Pseudomonadati</taxon>
        <taxon>Pseudomonadota</taxon>
        <taxon>Gammaproteobacteria</taxon>
        <taxon>Alteromonadales</taxon>
        <taxon>Shewanellaceae</taxon>
        <taxon>Shewanella</taxon>
    </lineage>
</organism>
<dbReference type="Gene3D" id="3.90.70.30">
    <property type="entry name" value="Phytochelatin synthase, N-terminal domain"/>
    <property type="match status" value="1"/>
</dbReference>
<reference evidence="7 8" key="1">
    <citation type="submission" date="2022-01" db="EMBL/GenBank/DDBJ databases">
        <title>Whole genome-based taxonomy of the Shewanellaceae.</title>
        <authorList>
            <person name="Martin-Rodriguez A.J."/>
        </authorList>
    </citation>
    <scope>NUCLEOTIDE SEQUENCE [LARGE SCALE GENOMIC DNA]</scope>
    <source>
        <strain evidence="7 8">DSM 17177</strain>
    </source>
</reference>
<dbReference type="InterPro" id="IPR007719">
    <property type="entry name" value="PCS_N"/>
</dbReference>